<dbReference type="InterPro" id="IPR012962">
    <property type="entry name" value="Pept_M54_archaemetzincn"/>
</dbReference>
<comment type="cofactor">
    <cofactor evidence="1">
        <name>Zn(2+)</name>
        <dbReference type="ChEBI" id="CHEBI:29105"/>
    </cofactor>
</comment>
<dbReference type="GO" id="GO:0046872">
    <property type="term" value="F:metal ion binding"/>
    <property type="evidence" value="ECO:0007669"/>
    <property type="project" value="UniProtKB-KW"/>
</dbReference>
<dbReference type="RefSeq" id="XP_060299409.1">
    <property type="nucleotide sequence ID" value="XM_060439784.1"/>
</dbReference>
<dbReference type="GO" id="GO:0006508">
    <property type="term" value="P:proteolysis"/>
    <property type="evidence" value="ECO:0007669"/>
    <property type="project" value="UniProtKB-KW"/>
</dbReference>
<dbReference type="GeneID" id="85323054"/>
<dbReference type="Proteomes" id="UP001172101">
    <property type="component" value="Unassembled WGS sequence"/>
</dbReference>
<sequence length="178" mass="19282">MSTCNSTSRPTQGKLSLPDRRRRSASPRQRPQAASSPAKARPRSQNPLASPSAADVAAYLRAFYHPLEVRLLPQTLSFVSWDGEDDDDDDATATDQHVGLRKGSSSSLSSGVTANPHARMPGRPDAALPADAYALLILTDQDLFEDDDDDFCCGRTYGASRVAVVSAARYHPHLDDEE</sequence>
<evidence type="ECO:0000256" key="4">
    <source>
        <dbReference type="ARBA" id="ARBA00022801"/>
    </source>
</evidence>
<protein>
    <submittedName>
        <fullName evidence="8">Uncharacterized protein</fullName>
    </submittedName>
</protein>
<evidence type="ECO:0000256" key="5">
    <source>
        <dbReference type="ARBA" id="ARBA00022833"/>
    </source>
</evidence>
<keyword evidence="9" id="KW-1185">Reference proteome</keyword>
<feature type="region of interest" description="Disordered" evidence="7">
    <location>
        <begin position="82"/>
        <end position="123"/>
    </location>
</feature>
<comment type="caution">
    <text evidence="8">The sequence shown here is derived from an EMBL/GenBank/DDBJ whole genome shotgun (WGS) entry which is preliminary data.</text>
</comment>
<dbReference type="AlphaFoldDB" id="A0AA40E1F2"/>
<gene>
    <name evidence="8" type="ORF">B0T26DRAFT_675048</name>
</gene>
<accession>A0AA40E1F2</accession>
<dbReference type="PANTHER" id="PTHR15910:SF1">
    <property type="entry name" value="ARCHAEMETZINCIN-2"/>
    <property type="match status" value="1"/>
</dbReference>
<dbReference type="EMBL" id="JAUIRO010000003">
    <property type="protein sequence ID" value="KAK0723485.1"/>
    <property type="molecule type" value="Genomic_DNA"/>
</dbReference>
<dbReference type="GO" id="GO:0008237">
    <property type="term" value="F:metallopeptidase activity"/>
    <property type="evidence" value="ECO:0007669"/>
    <property type="project" value="UniProtKB-KW"/>
</dbReference>
<keyword evidence="6" id="KW-0482">Metalloprotease</keyword>
<feature type="compositionally biased region" description="Polar residues" evidence="7">
    <location>
        <begin position="1"/>
        <end position="14"/>
    </location>
</feature>
<evidence type="ECO:0000256" key="6">
    <source>
        <dbReference type="ARBA" id="ARBA00023049"/>
    </source>
</evidence>
<feature type="region of interest" description="Disordered" evidence="7">
    <location>
        <begin position="1"/>
        <end position="52"/>
    </location>
</feature>
<feature type="compositionally biased region" description="Acidic residues" evidence="7">
    <location>
        <begin position="82"/>
        <end position="92"/>
    </location>
</feature>
<proteinExistence type="predicted"/>
<reference evidence="8" key="1">
    <citation type="submission" date="2023-06" db="EMBL/GenBank/DDBJ databases">
        <title>Genome-scale phylogeny and comparative genomics of the fungal order Sordariales.</title>
        <authorList>
            <consortium name="Lawrence Berkeley National Laboratory"/>
            <person name="Hensen N."/>
            <person name="Bonometti L."/>
            <person name="Westerberg I."/>
            <person name="Brannstrom I.O."/>
            <person name="Guillou S."/>
            <person name="Cros-Aarteil S."/>
            <person name="Calhoun S."/>
            <person name="Haridas S."/>
            <person name="Kuo A."/>
            <person name="Mondo S."/>
            <person name="Pangilinan J."/>
            <person name="Riley R."/>
            <person name="LaButti K."/>
            <person name="Andreopoulos B."/>
            <person name="Lipzen A."/>
            <person name="Chen C."/>
            <person name="Yanf M."/>
            <person name="Daum C."/>
            <person name="Ng V."/>
            <person name="Clum A."/>
            <person name="Steindorff A."/>
            <person name="Ohm R."/>
            <person name="Martin F."/>
            <person name="Silar P."/>
            <person name="Natvig D."/>
            <person name="Lalanne C."/>
            <person name="Gautier V."/>
            <person name="Ament-velasquez S.L."/>
            <person name="Kruys A."/>
            <person name="Hutchinson M.I."/>
            <person name="Powell A.J."/>
            <person name="Barry K."/>
            <person name="Miller A.N."/>
            <person name="Grigoriev I.V."/>
            <person name="Debuchy R."/>
            <person name="Gladieux P."/>
            <person name="Thoren M.H."/>
            <person name="Johannesson H."/>
        </authorList>
    </citation>
    <scope>NUCLEOTIDE SEQUENCE</scope>
    <source>
        <strain evidence="8">SMH2392-1A</strain>
    </source>
</reference>
<dbReference type="PANTHER" id="PTHR15910">
    <property type="entry name" value="ARCHAEMETZINCIN"/>
    <property type="match status" value="1"/>
</dbReference>
<keyword evidence="5" id="KW-0862">Zinc</keyword>
<feature type="compositionally biased region" description="Low complexity" evidence="7">
    <location>
        <begin position="26"/>
        <end position="45"/>
    </location>
</feature>
<keyword evidence="3" id="KW-0479">Metal-binding</keyword>
<keyword evidence="2" id="KW-0645">Protease</keyword>
<dbReference type="Gene3D" id="3.40.390.10">
    <property type="entry name" value="Collagenase (Catalytic Domain)"/>
    <property type="match status" value="1"/>
</dbReference>
<name>A0AA40E1F2_9PEZI</name>
<keyword evidence="4" id="KW-0378">Hydrolase</keyword>
<evidence type="ECO:0000313" key="8">
    <source>
        <dbReference type="EMBL" id="KAK0723485.1"/>
    </source>
</evidence>
<evidence type="ECO:0000256" key="3">
    <source>
        <dbReference type="ARBA" id="ARBA00022723"/>
    </source>
</evidence>
<evidence type="ECO:0000256" key="7">
    <source>
        <dbReference type="SAM" id="MobiDB-lite"/>
    </source>
</evidence>
<evidence type="ECO:0000256" key="1">
    <source>
        <dbReference type="ARBA" id="ARBA00001947"/>
    </source>
</evidence>
<evidence type="ECO:0000256" key="2">
    <source>
        <dbReference type="ARBA" id="ARBA00022670"/>
    </source>
</evidence>
<evidence type="ECO:0000313" key="9">
    <source>
        <dbReference type="Proteomes" id="UP001172101"/>
    </source>
</evidence>
<organism evidence="8 9">
    <name type="scientific">Lasiosphaeria miniovina</name>
    <dbReference type="NCBI Taxonomy" id="1954250"/>
    <lineage>
        <taxon>Eukaryota</taxon>
        <taxon>Fungi</taxon>
        <taxon>Dikarya</taxon>
        <taxon>Ascomycota</taxon>
        <taxon>Pezizomycotina</taxon>
        <taxon>Sordariomycetes</taxon>
        <taxon>Sordariomycetidae</taxon>
        <taxon>Sordariales</taxon>
        <taxon>Lasiosphaeriaceae</taxon>
        <taxon>Lasiosphaeria</taxon>
    </lineage>
</organism>
<dbReference type="InterPro" id="IPR024079">
    <property type="entry name" value="MetalloPept_cat_dom_sf"/>
</dbReference>